<dbReference type="EMBL" id="JAEKOZ010000026">
    <property type="protein sequence ID" value="MBJ3811443.1"/>
    <property type="molecule type" value="Genomic_DNA"/>
</dbReference>
<dbReference type="Proteomes" id="UP000634780">
    <property type="component" value="Unassembled WGS sequence"/>
</dbReference>
<reference evidence="1 2" key="1">
    <citation type="submission" date="2020-12" db="EMBL/GenBank/DDBJ databases">
        <title>Streptomyces typhae sp. nov., a novel endophytic actinomycete isolated from the root of cattail pollen (Typha angustifolia L.).</title>
        <authorList>
            <person name="Peng C."/>
            <person name="Liu C."/>
        </authorList>
    </citation>
    <scope>NUCLEOTIDE SEQUENCE [LARGE SCALE GENOMIC DNA]</scope>
    <source>
        <strain evidence="1 2">JCM 4753</strain>
    </source>
</reference>
<name>A0ABS0XDY9_9ACTN</name>
<evidence type="ECO:0000313" key="1">
    <source>
        <dbReference type="EMBL" id="MBJ3811443.1"/>
    </source>
</evidence>
<comment type="caution">
    <text evidence="1">The sequence shown here is derived from an EMBL/GenBank/DDBJ whole genome shotgun (WGS) entry which is preliminary data.</text>
</comment>
<protein>
    <submittedName>
        <fullName evidence="1">Uncharacterized protein</fullName>
    </submittedName>
</protein>
<proteinExistence type="predicted"/>
<sequence length="163" mass="18220">MAPPAPPSALEPCLFEDPEAQRLLCYLVAEEGEKGERHFWVHDDQGEKVGAIRRIPPSRKPFKHTWRIDQPGHPEVVGRNQWASGDAMRIAERGAGRVLSEMVSVAASMGYDGSEEPGKKSRRLEWRSGDELVMVSESIKQIGIKADWLDRRLAFAFAVLGDI</sequence>
<dbReference type="RefSeq" id="WP_190114000.1">
    <property type="nucleotide sequence ID" value="NZ_BMVR01000001.1"/>
</dbReference>
<organism evidence="1 2">
    <name type="scientific">Streptomyces flavofungini</name>
    <dbReference type="NCBI Taxonomy" id="68200"/>
    <lineage>
        <taxon>Bacteria</taxon>
        <taxon>Bacillati</taxon>
        <taxon>Actinomycetota</taxon>
        <taxon>Actinomycetes</taxon>
        <taxon>Kitasatosporales</taxon>
        <taxon>Streptomycetaceae</taxon>
        <taxon>Streptomyces</taxon>
    </lineage>
</organism>
<keyword evidence="2" id="KW-1185">Reference proteome</keyword>
<evidence type="ECO:0000313" key="2">
    <source>
        <dbReference type="Proteomes" id="UP000634780"/>
    </source>
</evidence>
<gene>
    <name evidence="1" type="ORF">JGB26_30865</name>
</gene>
<accession>A0ABS0XDY9</accession>